<accession>A0A934V564</accession>
<dbReference type="EMBL" id="JAENJH010000003">
    <property type="protein sequence ID" value="MBK1785424.1"/>
    <property type="molecule type" value="Genomic_DNA"/>
</dbReference>
<comment type="caution">
    <text evidence="1">The sequence shown here is derived from an EMBL/GenBank/DDBJ whole genome shotgun (WGS) entry which is preliminary data.</text>
</comment>
<dbReference type="AlphaFoldDB" id="A0A934V564"/>
<name>A0A934V564_9PSEU</name>
<sequence>MATQLPVQIEFSLPAGWQAAQPDEVGAPGVAFVALHGAPSGGFTSNITIAGQVRDDETPLDTIAAESAERLGQETDVVQVRNRKPVGSERAPGLTQVLDIGTTVRDRRLQLVQCQVYLDLHADEDPAQRAVLEIVLTCESDRLGAVLGDFQQFVGTVRPESN</sequence>
<dbReference type="Proteomes" id="UP000635245">
    <property type="component" value="Unassembled WGS sequence"/>
</dbReference>
<evidence type="ECO:0000313" key="2">
    <source>
        <dbReference type="Proteomes" id="UP000635245"/>
    </source>
</evidence>
<gene>
    <name evidence="1" type="ORF">JHE00_13900</name>
</gene>
<evidence type="ECO:0000313" key="1">
    <source>
        <dbReference type="EMBL" id="MBK1785424.1"/>
    </source>
</evidence>
<dbReference type="Gene3D" id="3.40.1000.10">
    <property type="entry name" value="Mog1/PsbP, alpha/beta/alpha sandwich"/>
    <property type="match status" value="1"/>
</dbReference>
<organism evidence="1 2">
    <name type="scientific">Prauserella cavernicola</name>
    <dbReference type="NCBI Taxonomy" id="2800127"/>
    <lineage>
        <taxon>Bacteria</taxon>
        <taxon>Bacillati</taxon>
        <taxon>Actinomycetota</taxon>
        <taxon>Actinomycetes</taxon>
        <taxon>Pseudonocardiales</taxon>
        <taxon>Pseudonocardiaceae</taxon>
        <taxon>Prauserella</taxon>
    </lineage>
</organism>
<reference evidence="1" key="1">
    <citation type="submission" date="2020-12" db="EMBL/GenBank/DDBJ databases">
        <title>Prauserella sp. ASG 168, a novel actinomycete isolated from cave rock.</title>
        <authorList>
            <person name="Suriyachadkun C."/>
        </authorList>
    </citation>
    <scope>NUCLEOTIDE SEQUENCE</scope>
    <source>
        <strain evidence="1">ASG 168</strain>
    </source>
</reference>
<proteinExistence type="predicted"/>
<protein>
    <recommendedName>
        <fullName evidence="3">DUF1795 domain-containing protein</fullName>
    </recommendedName>
</protein>
<keyword evidence="2" id="KW-1185">Reference proteome</keyword>
<evidence type="ECO:0008006" key="3">
    <source>
        <dbReference type="Google" id="ProtNLM"/>
    </source>
</evidence>